<gene>
    <name evidence="6" type="ORF">HMN09_01051200</name>
</gene>
<dbReference type="Gene3D" id="3.90.1720.30">
    <property type="entry name" value="PPPDE domains"/>
    <property type="match status" value="1"/>
</dbReference>
<keyword evidence="7" id="KW-1185">Reference proteome</keyword>
<dbReference type="GO" id="GO:0008233">
    <property type="term" value="F:peptidase activity"/>
    <property type="evidence" value="ECO:0007669"/>
    <property type="project" value="UniProtKB-KW"/>
</dbReference>
<name>A0A8H6VZX3_MYCCL</name>
<dbReference type="InterPro" id="IPR008580">
    <property type="entry name" value="PPPDE_dom"/>
</dbReference>
<protein>
    <recommendedName>
        <fullName evidence="5">PPPDE domain-containing protein</fullName>
    </recommendedName>
</protein>
<sequence length="155" mass="16997">MRSHYTADKYHLLDLNCNSFTNDCAGFLTGGSIPAFVRDLPTDFLDTISGAALRPAGWAMYSRPSPVLPPSPGQPRTNPIASSLLEAVASQKRNNPPPQHPHQHPFPATKSLAGLMLQRPIRRRFRTLPTKPPRSRRDIHGPSGLRAVSDDSADL</sequence>
<dbReference type="InterPro" id="IPR042266">
    <property type="entry name" value="PPPDE_sf"/>
</dbReference>
<dbReference type="EMBL" id="JACAZE010000016">
    <property type="protein sequence ID" value="KAF7296448.1"/>
    <property type="molecule type" value="Genomic_DNA"/>
</dbReference>
<comment type="similarity">
    <text evidence="1">Belongs to the DeSI family.</text>
</comment>
<accession>A0A8H6VZX3</accession>
<evidence type="ECO:0000259" key="5">
    <source>
        <dbReference type="PROSITE" id="PS51858"/>
    </source>
</evidence>
<dbReference type="AlphaFoldDB" id="A0A8H6VZX3"/>
<evidence type="ECO:0000256" key="3">
    <source>
        <dbReference type="ARBA" id="ARBA00022801"/>
    </source>
</evidence>
<feature type="region of interest" description="Disordered" evidence="4">
    <location>
        <begin position="124"/>
        <end position="155"/>
    </location>
</feature>
<dbReference type="GO" id="GO:0006508">
    <property type="term" value="P:proteolysis"/>
    <property type="evidence" value="ECO:0007669"/>
    <property type="project" value="UniProtKB-KW"/>
</dbReference>
<dbReference type="PROSITE" id="PS51858">
    <property type="entry name" value="PPPDE"/>
    <property type="match status" value="1"/>
</dbReference>
<proteinExistence type="inferred from homology"/>
<evidence type="ECO:0000313" key="7">
    <source>
        <dbReference type="Proteomes" id="UP000613580"/>
    </source>
</evidence>
<keyword evidence="2" id="KW-0645">Protease</keyword>
<reference evidence="6" key="1">
    <citation type="submission" date="2020-05" db="EMBL/GenBank/DDBJ databases">
        <title>Mycena genomes resolve the evolution of fungal bioluminescence.</title>
        <authorList>
            <person name="Tsai I.J."/>
        </authorList>
    </citation>
    <scope>NUCLEOTIDE SEQUENCE</scope>
    <source>
        <strain evidence="6">110903Hualien_Pintung</strain>
    </source>
</reference>
<evidence type="ECO:0000256" key="4">
    <source>
        <dbReference type="SAM" id="MobiDB-lite"/>
    </source>
</evidence>
<feature type="domain" description="PPPDE" evidence="5">
    <location>
        <begin position="1"/>
        <end position="58"/>
    </location>
</feature>
<dbReference type="Pfam" id="PF05903">
    <property type="entry name" value="Peptidase_C97"/>
    <property type="match status" value="1"/>
</dbReference>
<evidence type="ECO:0000313" key="6">
    <source>
        <dbReference type="EMBL" id="KAF7296448.1"/>
    </source>
</evidence>
<dbReference type="OrthoDB" id="21221at2759"/>
<evidence type="ECO:0000256" key="1">
    <source>
        <dbReference type="ARBA" id="ARBA00008140"/>
    </source>
</evidence>
<feature type="region of interest" description="Disordered" evidence="4">
    <location>
        <begin position="89"/>
        <end position="108"/>
    </location>
</feature>
<organism evidence="6 7">
    <name type="scientific">Mycena chlorophos</name>
    <name type="common">Agaric fungus</name>
    <name type="synonym">Agaricus chlorophos</name>
    <dbReference type="NCBI Taxonomy" id="658473"/>
    <lineage>
        <taxon>Eukaryota</taxon>
        <taxon>Fungi</taxon>
        <taxon>Dikarya</taxon>
        <taxon>Basidiomycota</taxon>
        <taxon>Agaricomycotina</taxon>
        <taxon>Agaricomycetes</taxon>
        <taxon>Agaricomycetidae</taxon>
        <taxon>Agaricales</taxon>
        <taxon>Marasmiineae</taxon>
        <taxon>Mycenaceae</taxon>
        <taxon>Mycena</taxon>
    </lineage>
</organism>
<evidence type="ECO:0000256" key="2">
    <source>
        <dbReference type="ARBA" id="ARBA00022670"/>
    </source>
</evidence>
<comment type="caution">
    <text evidence="6">The sequence shown here is derived from an EMBL/GenBank/DDBJ whole genome shotgun (WGS) entry which is preliminary data.</text>
</comment>
<dbReference type="Proteomes" id="UP000613580">
    <property type="component" value="Unassembled WGS sequence"/>
</dbReference>
<keyword evidence="3" id="KW-0378">Hydrolase</keyword>